<sequence length="284" mass="30049">MEERGMNSTPKSLLTDSTRRSEAKGSSESSFAVSEIRSPRIMPAVIVQGSSVKPHLVETKAKTKCSPPFAQHELGQPTVGDTTSTPGTDAIPSKIGNVTLMRPRYSRRVQSRSEPVSASPVSEPADRNLPPAKPADDTIEQRRVSAPISQAISSGSGTSNSSAAPSLIPKPGNKGLPAVRQLPIPPRNSSDGKCGLYSTPAPRDSPERRLERLSAVTKAVRDATPVPATGTPTRNENQAPQKTAENRPTATSSRPGRSIRRMRAGAERARRGRASQGPAPPSSS</sequence>
<evidence type="ECO:0000313" key="2">
    <source>
        <dbReference type="EMBL" id="PTB79057.1"/>
    </source>
</evidence>
<feature type="compositionally biased region" description="Basic and acidic residues" evidence="1">
    <location>
        <begin position="134"/>
        <end position="143"/>
    </location>
</feature>
<dbReference type="EMBL" id="KZ679128">
    <property type="protein sequence ID" value="PTB79057.1"/>
    <property type="molecule type" value="Genomic_DNA"/>
</dbReference>
<name>A0A2T4CBV6_TRILO</name>
<accession>A0A2T4CBV6</accession>
<evidence type="ECO:0000313" key="3">
    <source>
        <dbReference type="Proteomes" id="UP000240760"/>
    </source>
</evidence>
<reference evidence="2 3" key="1">
    <citation type="submission" date="2016-07" db="EMBL/GenBank/DDBJ databases">
        <title>Multiple horizontal gene transfer events from other fungi enriched the ability of initially mycotrophic Trichoderma (Ascomycota) to feed on dead plant biomass.</title>
        <authorList>
            <consortium name="DOE Joint Genome Institute"/>
            <person name="Aerts A."/>
            <person name="Atanasova L."/>
            <person name="Chenthamara K."/>
            <person name="Zhang J."/>
            <person name="Grujic M."/>
            <person name="Henrissat B."/>
            <person name="Kuo A."/>
            <person name="Salamov A."/>
            <person name="Lipzen A."/>
            <person name="Labutti K."/>
            <person name="Barry K."/>
            <person name="Miao Y."/>
            <person name="Rahimi M.J."/>
            <person name="Shen Q."/>
            <person name="Grigoriev I.V."/>
            <person name="Kubicek C.P."/>
            <person name="Druzhinina I.S."/>
        </authorList>
    </citation>
    <scope>NUCLEOTIDE SEQUENCE [LARGE SCALE GENOMIC DNA]</scope>
    <source>
        <strain evidence="2 3">ATCC 18648</strain>
    </source>
</reference>
<evidence type="ECO:0000256" key="1">
    <source>
        <dbReference type="SAM" id="MobiDB-lite"/>
    </source>
</evidence>
<protein>
    <submittedName>
        <fullName evidence="2">Uncharacterized protein</fullName>
    </submittedName>
</protein>
<organism evidence="2 3">
    <name type="scientific">Trichoderma longibrachiatum ATCC 18648</name>
    <dbReference type="NCBI Taxonomy" id="983965"/>
    <lineage>
        <taxon>Eukaryota</taxon>
        <taxon>Fungi</taxon>
        <taxon>Dikarya</taxon>
        <taxon>Ascomycota</taxon>
        <taxon>Pezizomycotina</taxon>
        <taxon>Sordariomycetes</taxon>
        <taxon>Hypocreomycetidae</taxon>
        <taxon>Hypocreales</taxon>
        <taxon>Hypocreaceae</taxon>
        <taxon>Trichoderma</taxon>
    </lineage>
</organism>
<proteinExistence type="predicted"/>
<feature type="compositionally biased region" description="Low complexity" evidence="1">
    <location>
        <begin position="149"/>
        <end position="166"/>
    </location>
</feature>
<feature type="region of interest" description="Disordered" evidence="1">
    <location>
        <begin position="63"/>
        <end position="284"/>
    </location>
</feature>
<feature type="compositionally biased region" description="Polar residues" evidence="1">
    <location>
        <begin position="1"/>
        <end position="16"/>
    </location>
</feature>
<gene>
    <name evidence="2" type="ORF">M440DRAFT_1326604</name>
</gene>
<dbReference type="OrthoDB" id="4900652at2759"/>
<feature type="compositionally biased region" description="Polar residues" evidence="1">
    <location>
        <begin position="230"/>
        <end position="255"/>
    </location>
</feature>
<feature type="region of interest" description="Disordered" evidence="1">
    <location>
        <begin position="1"/>
        <end position="34"/>
    </location>
</feature>
<keyword evidence="3" id="KW-1185">Reference proteome</keyword>
<feature type="compositionally biased region" description="Low complexity" evidence="1">
    <location>
        <begin position="113"/>
        <end position="123"/>
    </location>
</feature>
<dbReference type="Proteomes" id="UP000240760">
    <property type="component" value="Unassembled WGS sequence"/>
</dbReference>
<dbReference type="AlphaFoldDB" id="A0A2T4CBV6"/>